<evidence type="ECO:0000256" key="16">
    <source>
        <dbReference type="ARBA" id="ARBA00030566"/>
    </source>
</evidence>
<protein>
    <recommendedName>
        <fullName evidence="5">DASH complex subunit DAD1</fullName>
    </recommendedName>
    <alternativeName>
        <fullName evidence="16">Outer kinetochore protein DAD1</fullName>
    </alternativeName>
</protein>
<evidence type="ECO:0000256" key="9">
    <source>
        <dbReference type="ARBA" id="ARBA00022701"/>
    </source>
</evidence>
<dbReference type="GO" id="GO:0051010">
    <property type="term" value="F:microtubule plus-end binding"/>
    <property type="evidence" value="ECO:0007669"/>
    <property type="project" value="TreeGrafter"/>
</dbReference>
<evidence type="ECO:0000256" key="2">
    <source>
        <dbReference type="ARBA" id="ARBA00004186"/>
    </source>
</evidence>
<comment type="subcellular location">
    <subcellularLocation>
        <location evidence="3">Chromosome</location>
        <location evidence="3">Centromere</location>
        <location evidence="3">Kinetochore</location>
    </subcellularLocation>
    <subcellularLocation>
        <location evidence="2">Cytoplasm</location>
        <location evidence="2">Cytoskeleton</location>
        <location evidence="2">Spindle</location>
    </subcellularLocation>
    <subcellularLocation>
        <location evidence="1">Nucleus</location>
    </subcellularLocation>
</comment>
<dbReference type="Pfam" id="PF08649">
    <property type="entry name" value="DASH_Dad1"/>
    <property type="match status" value="1"/>
</dbReference>
<accession>A0A8H5EWZ8</accession>
<evidence type="ECO:0000256" key="14">
    <source>
        <dbReference type="ARBA" id="ARBA00023306"/>
    </source>
</evidence>
<dbReference type="Proteomes" id="UP000567179">
    <property type="component" value="Unassembled WGS sequence"/>
</dbReference>
<organism evidence="18 19">
    <name type="scientific">Psilocybe cf. subviscida</name>
    <dbReference type="NCBI Taxonomy" id="2480587"/>
    <lineage>
        <taxon>Eukaryota</taxon>
        <taxon>Fungi</taxon>
        <taxon>Dikarya</taxon>
        <taxon>Basidiomycota</taxon>
        <taxon>Agaricomycotina</taxon>
        <taxon>Agaricomycetes</taxon>
        <taxon>Agaricomycetidae</taxon>
        <taxon>Agaricales</taxon>
        <taxon>Agaricineae</taxon>
        <taxon>Strophariaceae</taxon>
        <taxon>Psilocybe</taxon>
    </lineage>
</organism>
<evidence type="ECO:0000256" key="7">
    <source>
        <dbReference type="ARBA" id="ARBA00022490"/>
    </source>
</evidence>
<keyword evidence="9" id="KW-0493">Microtubule</keyword>
<evidence type="ECO:0000313" key="18">
    <source>
        <dbReference type="EMBL" id="KAF5315118.1"/>
    </source>
</evidence>
<evidence type="ECO:0000313" key="19">
    <source>
        <dbReference type="Proteomes" id="UP000567179"/>
    </source>
</evidence>
<comment type="caution">
    <text evidence="18">The sequence shown here is derived from an EMBL/GenBank/DDBJ whole genome shotgun (WGS) entry which is preliminary data.</text>
</comment>
<keyword evidence="19" id="KW-1185">Reference proteome</keyword>
<dbReference type="GO" id="GO:0005876">
    <property type="term" value="C:spindle microtubule"/>
    <property type="evidence" value="ECO:0007669"/>
    <property type="project" value="TreeGrafter"/>
</dbReference>
<dbReference type="PANTHER" id="PTHR28025:SF1">
    <property type="entry name" value="DASH COMPLEX SUBUNIT DAD1"/>
    <property type="match status" value="1"/>
</dbReference>
<evidence type="ECO:0000256" key="10">
    <source>
        <dbReference type="ARBA" id="ARBA00022776"/>
    </source>
</evidence>
<evidence type="ECO:0000256" key="12">
    <source>
        <dbReference type="ARBA" id="ARBA00023212"/>
    </source>
</evidence>
<evidence type="ECO:0000256" key="13">
    <source>
        <dbReference type="ARBA" id="ARBA00023242"/>
    </source>
</evidence>
<dbReference type="OrthoDB" id="5566853at2759"/>
<dbReference type="EMBL" id="JAACJJ010000043">
    <property type="protein sequence ID" value="KAF5315118.1"/>
    <property type="molecule type" value="Genomic_DNA"/>
</dbReference>
<evidence type="ECO:0000256" key="4">
    <source>
        <dbReference type="ARBA" id="ARBA00010146"/>
    </source>
</evidence>
<keyword evidence="13" id="KW-0539">Nucleus</keyword>
<sequence>MAHHDEDATFFERERDRLSREITSGFEELLSSTNVLNRKLEEVLGMTKEYDTIAQLWHSFYRLMRSSGQPDLDESADDQPGLPGTGSHVVTGKQSTGTND</sequence>
<keyword evidence="14" id="KW-0131">Cell cycle</keyword>
<dbReference type="AlphaFoldDB" id="A0A8H5EWZ8"/>
<keyword evidence="7" id="KW-0963">Cytoplasm</keyword>
<keyword evidence="6" id="KW-0158">Chromosome</keyword>
<evidence type="ECO:0000256" key="11">
    <source>
        <dbReference type="ARBA" id="ARBA00022838"/>
    </source>
</evidence>
<evidence type="ECO:0000256" key="6">
    <source>
        <dbReference type="ARBA" id="ARBA00022454"/>
    </source>
</evidence>
<dbReference type="GO" id="GO:0044732">
    <property type="term" value="C:mitotic spindle pole body"/>
    <property type="evidence" value="ECO:0007669"/>
    <property type="project" value="TreeGrafter"/>
</dbReference>
<dbReference type="GO" id="GO:0072686">
    <property type="term" value="C:mitotic spindle"/>
    <property type="evidence" value="ECO:0007669"/>
    <property type="project" value="InterPro"/>
</dbReference>
<keyword evidence="10" id="KW-0498">Mitosis</keyword>
<evidence type="ECO:0000256" key="8">
    <source>
        <dbReference type="ARBA" id="ARBA00022618"/>
    </source>
</evidence>
<gene>
    <name evidence="18" type="ORF">D9619_007037</name>
</gene>
<evidence type="ECO:0000256" key="15">
    <source>
        <dbReference type="ARBA" id="ARBA00023328"/>
    </source>
</evidence>
<dbReference type="GO" id="GO:0042729">
    <property type="term" value="C:DASH complex"/>
    <property type="evidence" value="ECO:0007669"/>
    <property type="project" value="InterPro"/>
</dbReference>
<keyword evidence="12" id="KW-0206">Cytoskeleton</keyword>
<comment type="similarity">
    <text evidence="4">Belongs to the DASH complex DAD1 family.</text>
</comment>
<evidence type="ECO:0000256" key="1">
    <source>
        <dbReference type="ARBA" id="ARBA00004123"/>
    </source>
</evidence>
<proteinExistence type="inferred from homology"/>
<evidence type="ECO:0000256" key="5">
    <source>
        <dbReference type="ARBA" id="ARBA00020261"/>
    </source>
</evidence>
<keyword evidence="11" id="KW-0995">Kinetochore</keyword>
<keyword evidence="8" id="KW-0132">Cell division</keyword>
<dbReference type="InterPro" id="IPR013958">
    <property type="entry name" value="DASH_Dad1"/>
</dbReference>
<reference evidence="18 19" key="1">
    <citation type="journal article" date="2020" name="ISME J.">
        <title>Uncovering the hidden diversity of litter-decomposition mechanisms in mushroom-forming fungi.</title>
        <authorList>
            <person name="Floudas D."/>
            <person name="Bentzer J."/>
            <person name="Ahren D."/>
            <person name="Johansson T."/>
            <person name="Persson P."/>
            <person name="Tunlid A."/>
        </authorList>
    </citation>
    <scope>NUCLEOTIDE SEQUENCE [LARGE SCALE GENOMIC DNA]</scope>
    <source>
        <strain evidence="18 19">CBS 101986</strain>
    </source>
</reference>
<dbReference type="PANTHER" id="PTHR28025">
    <property type="entry name" value="DASH COMPLEX SUBUNIT DAD1"/>
    <property type="match status" value="1"/>
</dbReference>
<keyword evidence="15" id="KW-0137">Centromere</keyword>
<name>A0A8H5EWZ8_9AGAR</name>
<evidence type="ECO:0000256" key="3">
    <source>
        <dbReference type="ARBA" id="ARBA00004629"/>
    </source>
</evidence>
<feature type="region of interest" description="Disordered" evidence="17">
    <location>
        <begin position="68"/>
        <end position="100"/>
    </location>
</feature>
<dbReference type="GO" id="GO:0051301">
    <property type="term" value="P:cell division"/>
    <property type="evidence" value="ECO:0007669"/>
    <property type="project" value="UniProtKB-KW"/>
</dbReference>
<evidence type="ECO:0000256" key="17">
    <source>
        <dbReference type="SAM" id="MobiDB-lite"/>
    </source>
</evidence>